<name>A0A9P8TB11_9ASCO</name>
<keyword evidence="2" id="KW-0812">Transmembrane</keyword>
<dbReference type="AlphaFoldDB" id="A0A9P8TB11"/>
<dbReference type="InterPro" id="IPR036259">
    <property type="entry name" value="MFS_trans_sf"/>
</dbReference>
<dbReference type="GO" id="GO:0022857">
    <property type="term" value="F:transmembrane transporter activity"/>
    <property type="evidence" value="ECO:0007669"/>
    <property type="project" value="InterPro"/>
</dbReference>
<dbReference type="EMBL" id="JAEUBF010001178">
    <property type="protein sequence ID" value="KAH3672184.1"/>
    <property type="molecule type" value="Genomic_DNA"/>
</dbReference>
<evidence type="ECO:0000256" key="1">
    <source>
        <dbReference type="ARBA" id="ARBA00004141"/>
    </source>
</evidence>
<dbReference type="PANTHER" id="PTHR23520:SF2">
    <property type="entry name" value="ABR173CP"/>
    <property type="match status" value="1"/>
</dbReference>
<protein>
    <recommendedName>
        <fullName evidence="3">Major facilitator superfamily (MFS) profile domain-containing protein</fullName>
    </recommendedName>
</protein>
<feature type="domain" description="Major facilitator superfamily (MFS) profile" evidence="3">
    <location>
        <begin position="13"/>
        <end position="444"/>
    </location>
</feature>
<feature type="transmembrane region" description="Helical" evidence="2">
    <location>
        <begin position="184"/>
        <end position="202"/>
    </location>
</feature>
<feature type="transmembrane region" description="Helical" evidence="2">
    <location>
        <begin position="78"/>
        <end position="97"/>
    </location>
</feature>
<dbReference type="SUPFAM" id="SSF103473">
    <property type="entry name" value="MFS general substrate transporter"/>
    <property type="match status" value="1"/>
</dbReference>
<dbReference type="OrthoDB" id="10027823at2759"/>
<evidence type="ECO:0000313" key="5">
    <source>
        <dbReference type="Proteomes" id="UP000769528"/>
    </source>
</evidence>
<feature type="transmembrane region" description="Helical" evidence="2">
    <location>
        <begin position="294"/>
        <end position="313"/>
    </location>
</feature>
<feature type="transmembrane region" description="Helical" evidence="2">
    <location>
        <begin position="143"/>
        <end position="164"/>
    </location>
</feature>
<proteinExistence type="predicted"/>
<keyword evidence="5" id="KW-1185">Reference proteome</keyword>
<keyword evidence="2" id="KW-0472">Membrane</keyword>
<feature type="transmembrane region" description="Helical" evidence="2">
    <location>
        <begin position="51"/>
        <end position="71"/>
    </location>
</feature>
<accession>A0A9P8TB11</accession>
<dbReference type="Pfam" id="PF07690">
    <property type="entry name" value="MFS_1"/>
    <property type="match status" value="2"/>
</dbReference>
<sequence>MSAFQALKNSSKDIRILWLSAFLRLLAFSSSNIVLSLFLKALEINETSIGIFMTCTLIGDTVLSYLLTWYADGIGRKFIMIVGSILMIISGLIFANFENFSVLLVAAVFGVISPSGDEVGPFKSIEESTMAHLTPLRQRPDVYALHWVLGTAGSALGSLITGFLVSYLTKKPNWKQIDAYRTVFYIYSIVGVLKLVLICCLSDRSDKLLHEQDFEDAVNTDESRRLLPNNDIQRDDPLETDNVISVINKDSQSSKSLSKETVSILVRLCTIFMMDSFGSGFMSSAWVVYYYKTILLVSSAALGILFFVTNICNSISALPSSILAKTLGPIKATLVVQVPSAIFLIITPLMGSFLSSAIFTVLFYSTSAMDVVPRQVLLTGLIKSEELTKCMGIVNIGKTLARCVGPIVTGNLAEKGYLWISFLISGSFILFADFLLFVMFYGLDEKILHMHR</sequence>
<dbReference type="InterPro" id="IPR011701">
    <property type="entry name" value="MFS"/>
</dbReference>
<evidence type="ECO:0000259" key="3">
    <source>
        <dbReference type="PROSITE" id="PS50850"/>
    </source>
</evidence>
<feature type="transmembrane region" description="Helical" evidence="2">
    <location>
        <begin position="21"/>
        <end position="39"/>
    </location>
</feature>
<dbReference type="Proteomes" id="UP000769528">
    <property type="component" value="Unassembled WGS sequence"/>
</dbReference>
<dbReference type="GO" id="GO:0000329">
    <property type="term" value="C:fungal-type vacuole membrane"/>
    <property type="evidence" value="ECO:0007669"/>
    <property type="project" value="TreeGrafter"/>
</dbReference>
<keyword evidence="2" id="KW-1133">Transmembrane helix</keyword>
<dbReference type="InterPro" id="IPR020846">
    <property type="entry name" value="MFS_dom"/>
</dbReference>
<feature type="transmembrane region" description="Helical" evidence="2">
    <location>
        <begin position="334"/>
        <end position="364"/>
    </location>
</feature>
<evidence type="ECO:0000256" key="2">
    <source>
        <dbReference type="SAM" id="Phobius"/>
    </source>
</evidence>
<evidence type="ECO:0000313" key="4">
    <source>
        <dbReference type="EMBL" id="KAH3672184.1"/>
    </source>
</evidence>
<comment type="caution">
    <text evidence="4">The sequence shown here is derived from an EMBL/GenBank/DDBJ whole genome shotgun (WGS) entry which is preliminary data.</text>
</comment>
<reference evidence="4" key="1">
    <citation type="journal article" date="2021" name="Open Biol.">
        <title>Shared evolutionary footprints suggest mitochondrial oxidative damage underlies multiple complex I losses in fungi.</title>
        <authorList>
            <person name="Schikora-Tamarit M.A."/>
            <person name="Marcet-Houben M."/>
            <person name="Nosek J."/>
            <person name="Gabaldon T."/>
        </authorList>
    </citation>
    <scope>NUCLEOTIDE SEQUENCE</scope>
    <source>
        <strain evidence="4">CBS6341</strain>
    </source>
</reference>
<dbReference type="PROSITE" id="PS50850">
    <property type="entry name" value="MFS"/>
    <property type="match status" value="1"/>
</dbReference>
<feature type="transmembrane region" description="Helical" evidence="2">
    <location>
        <begin position="417"/>
        <end position="443"/>
    </location>
</feature>
<dbReference type="PANTHER" id="PTHR23520">
    <property type="entry name" value="TRANSPORTER, PUTATIVE (AFU_ORTHOLOGUE AFUA_3G04000)-RELATED"/>
    <property type="match status" value="1"/>
</dbReference>
<dbReference type="Gene3D" id="1.20.1250.20">
    <property type="entry name" value="MFS general substrate transporter like domains"/>
    <property type="match status" value="2"/>
</dbReference>
<gene>
    <name evidence="4" type="ORF">WICMUC_004413</name>
</gene>
<comment type="subcellular location">
    <subcellularLocation>
        <location evidence="1">Membrane</location>
        <topology evidence="1">Multi-pass membrane protein</topology>
    </subcellularLocation>
</comment>
<reference evidence="4" key="2">
    <citation type="submission" date="2021-01" db="EMBL/GenBank/DDBJ databases">
        <authorList>
            <person name="Schikora-Tamarit M.A."/>
        </authorList>
    </citation>
    <scope>NUCLEOTIDE SEQUENCE</scope>
    <source>
        <strain evidence="4">CBS6341</strain>
    </source>
</reference>
<organism evidence="4 5">
    <name type="scientific">Wickerhamomyces mucosus</name>
    <dbReference type="NCBI Taxonomy" id="1378264"/>
    <lineage>
        <taxon>Eukaryota</taxon>
        <taxon>Fungi</taxon>
        <taxon>Dikarya</taxon>
        <taxon>Ascomycota</taxon>
        <taxon>Saccharomycotina</taxon>
        <taxon>Saccharomycetes</taxon>
        <taxon>Phaffomycetales</taxon>
        <taxon>Wickerhamomycetaceae</taxon>
        <taxon>Wickerhamomyces</taxon>
    </lineage>
</organism>